<dbReference type="Gene3D" id="3.10.120.10">
    <property type="entry name" value="Cytochrome b5-like heme/steroid binding domain"/>
    <property type="match status" value="1"/>
</dbReference>
<dbReference type="Pfam" id="PF00174">
    <property type="entry name" value="Oxidored_molyb"/>
    <property type="match status" value="1"/>
</dbReference>
<dbReference type="InterPro" id="IPR039261">
    <property type="entry name" value="FNR_nucleotide-bd"/>
</dbReference>
<keyword evidence="14 17" id="KW-0534">Nitrate assimilation</keyword>
<gene>
    <name evidence="21" type="ORF">WG66_17215</name>
</gene>
<comment type="cofactor">
    <cofactor evidence="2">
        <name>FAD</name>
        <dbReference type="ChEBI" id="CHEBI:57692"/>
    </cofactor>
</comment>
<dbReference type="FunFam" id="3.90.420.10:FF:000005">
    <property type="entry name" value="Nitrate reductase"/>
    <property type="match status" value="1"/>
</dbReference>
<dbReference type="InterPro" id="IPR008335">
    <property type="entry name" value="Mopterin_OxRdtase_euk"/>
</dbReference>
<keyword evidence="9 18" id="KW-0479">Metal-binding</keyword>
<dbReference type="InterPro" id="IPR017927">
    <property type="entry name" value="FAD-bd_FR_type"/>
</dbReference>
<evidence type="ECO:0000256" key="15">
    <source>
        <dbReference type="ARBA" id="ARBA00023157"/>
    </source>
</evidence>
<dbReference type="GO" id="GO:0008482">
    <property type="term" value="F:sulfite oxidase activity"/>
    <property type="evidence" value="ECO:0007669"/>
    <property type="project" value="TreeGrafter"/>
</dbReference>
<keyword evidence="8" id="KW-0285">Flavoprotein</keyword>
<dbReference type="PRINTS" id="PR00363">
    <property type="entry name" value="CYTOCHROMEB5"/>
</dbReference>
<keyword evidence="12" id="KW-0560">Oxidoreductase</keyword>
<dbReference type="PROSITE" id="PS51384">
    <property type="entry name" value="FAD_FR"/>
    <property type="match status" value="1"/>
</dbReference>
<dbReference type="PIRSF" id="PIRSF000233">
    <property type="entry name" value="Nitr_rd_NADH"/>
    <property type="match status" value="1"/>
</dbReference>
<dbReference type="InterPro" id="IPR001433">
    <property type="entry name" value="OxRdtase_FAD/NAD-bd"/>
</dbReference>
<evidence type="ECO:0000256" key="14">
    <source>
        <dbReference type="ARBA" id="ARBA00023063"/>
    </source>
</evidence>
<evidence type="ECO:0000256" key="12">
    <source>
        <dbReference type="ARBA" id="ARBA00023002"/>
    </source>
</evidence>
<organism evidence="21 22">
    <name type="scientific">Moniliophthora roreri</name>
    <name type="common">Frosty pod rot fungus</name>
    <name type="synonym">Monilia roreri</name>
    <dbReference type="NCBI Taxonomy" id="221103"/>
    <lineage>
        <taxon>Eukaryota</taxon>
        <taxon>Fungi</taxon>
        <taxon>Dikarya</taxon>
        <taxon>Basidiomycota</taxon>
        <taxon>Agaricomycotina</taxon>
        <taxon>Agaricomycetes</taxon>
        <taxon>Agaricomycetidae</taxon>
        <taxon>Agaricales</taxon>
        <taxon>Marasmiineae</taxon>
        <taxon>Marasmiaceae</taxon>
        <taxon>Moniliophthora</taxon>
    </lineage>
</organism>
<dbReference type="InterPro" id="IPR001199">
    <property type="entry name" value="Cyt_B5-like_heme/steroid-bd"/>
</dbReference>
<comment type="function">
    <text evidence="3 17">Nitrate reductase is a key enzyme involved in the first step of nitrate assimilation in plants, fungi and bacteria.</text>
</comment>
<keyword evidence="6 18" id="KW-0500">Molybdenum</keyword>
<dbReference type="Pfam" id="PF00175">
    <property type="entry name" value="NAD_binding_1"/>
    <property type="match status" value="1"/>
</dbReference>
<comment type="caution">
    <text evidence="21">The sequence shown here is derived from an EMBL/GenBank/DDBJ whole genome shotgun (WGS) entry which is preliminary data.</text>
</comment>
<dbReference type="eggNOG" id="KOG0535">
    <property type="taxonomic scope" value="Eukaryota"/>
</dbReference>
<dbReference type="SUPFAM" id="SSF63380">
    <property type="entry name" value="Riboflavin synthase domain-like"/>
    <property type="match status" value="1"/>
</dbReference>
<dbReference type="PRINTS" id="PR00407">
    <property type="entry name" value="EUMOPTERIN"/>
</dbReference>
<sequence>MESNPCPSLPNYFPCLPKNITPTQIAAADSQTPDSWVKRNPDLIRLTGKHPFNSEAQLSKLYDVGFLTPAHLHFVRNHGAVPRVDEEVAQSWKIHIRGLVREEVSLSISDLKSLFSIVTLPVTLVCAGNRRKEQNVVRKSLGFNWGSGGVSTALWTGVYLADVLEYVGADRRQAKHVIFEGGDSLPNGPYGTSQRFSWASDKERGMLIAWAMNGLPLEPDHGFPVRIIIPGQIGGRSVKWLKSIEVSTAESQHHLHYFDNRILPIQLSPEQARAEKQWWYDSRYLINELSVNSAIVKPEHAEELRVTSQNDSYEVRGYAYSGGGRRITRVELSCDDGRTWSLADIAYPEDNYRKVAHQDEIYGTLDLTERDTCFCWCFWNFKIPIDTLADSDCITVRAMDESGNMQPRDMYTNATSMLNNWWFRVAVVKRTDDTGCSVLRFEHPAPVGMTTPGWMERFKEQSLDVLQPQFSSLRVKEKETRAEALPILSRQSGKWTKEGVNRVISLEEFEEQAKSKCWFSISGEVYDATEYLSEHPGGEDSIVINQGEDATEDFMAIHSIDAKERLRQFHIGTLESISRSQRETESLAPTPAVEGITLRTKTSEHSSLAFLNPKKWKSLNLTEIIPSNYNTYTFRFALDHPEQGLGLPAGQHVFIRLKSRRTGELIQRAYTPISSTDEKGKIDFLIKLYFPNAQFPQGGKMTMCFYDLIVGQTVEVKGPFGSFIWKGSSTIMYKTVSRVVKDVGMVCAGSGITPIFQILTYIVNGELKTDANIRLWVLYANRTENDILCREQLESFVALAPKRFKLHYTLSTISGIPRNWRYGKGKVDEVMLRKHLPPPSQNGVILACGPDPMMEKTLKPCLGRIGWDISTSLIVF</sequence>
<dbReference type="SMART" id="SM01117">
    <property type="entry name" value="Cyt-b5"/>
    <property type="match status" value="1"/>
</dbReference>
<name>A0A0W0F1N9_MONRR</name>
<keyword evidence="13" id="KW-0408">Iron</keyword>
<dbReference type="GO" id="GO:0042128">
    <property type="term" value="P:nitrate assimilation"/>
    <property type="evidence" value="ECO:0007669"/>
    <property type="project" value="UniProtKB-KW"/>
</dbReference>
<feature type="domain" description="Cytochrome b5 heme-binding" evidence="19">
    <location>
        <begin position="501"/>
        <end position="575"/>
    </location>
</feature>
<dbReference type="eggNOG" id="KOG0537">
    <property type="taxonomic scope" value="Eukaryota"/>
</dbReference>
<evidence type="ECO:0000313" key="22">
    <source>
        <dbReference type="Proteomes" id="UP000054988"/>
    </source>
</evidence>
<dbReference type="Pfam" id="PF00173">
    <property type="entry name" value="Cyt-b5"/>
    <property type="match status" value="1"/>
</dbReference>
<evidence type="ECO:0000313" key="21">
    <source>
        <dbReference type="EMBL" id="KTB30201.1"/>
    </source>
</evidence>
<evidence type="ECO:0000256" key="9">
    <source>
        <dbReference type="ARBA" id="ARBA00022723"/>
    </source>
</evidence>
<dbReference type="Pfam" id="PF03404">
    <property type="entry name" value="Mo-co_dimer"/>
    <property type="match status" value="1"/>
</dbReference>
<accession>A0A0W0F1N9</accession>
<feature type="domain" description="FAD-binding FR-type" evidence="20">
    <location>
        <begin position="614"/>
        <end position="726"/>
    </location>
</feature>
<dbReference type="Gene3D" id="2.40.30.10">
    <property type="entry name" value="Translation factors"/>
    <property type="match status" value="1"/>
</dbReference>
<dbReference type="InterPro" id="IPR017938">
    <property type="entry name" value="Riboflavin_synthase-like_b-brl"/>
</dbReference>
<dbReference type="InterPro" id="IPR008333">
    <property type="entry name" value="Cbr1-like_FAD-bd_dom"/>
</dbReference>
<evidence type="ECO:0000256" key="2">
    <source>
        <dbReference type="ARBA" id="ARBA00001974"/>
    </source>
</evidence>
<dbReference type="Gene3D" id="3.40.50.80">
    <property type="entry name" value="Nucleotide-binding domain of ferredoxin-NADP reductase (FNR) module"/>
    <property type="match status" value="1"/>
</dbReference>
<comment type="cofactor">
    <cofactor evidence="1">
        <name>heme</name>
        <dbReference type="ChEBI" id="CHEBI:30413"/>
    </cofactor>
</comment>
<evidence type="ECO:0000256" key="4">
    <source>
        <dbReference type="ARBA" id="ARBA00006253"/>
    </source>
</evidence>
<dbReference type="SUPFAM" id="SSF81296">
    <property type="entry name" value="E set domains"/>
    <property type="match status" value="1"/>
</dbReference>
<keyword evidence="10" id="KW-0274">FAD</keyword>
<evidence type="ECO:0000256" key="10">
    <source>
        <dbReference type="ARBA" id="ARBA00022827"/>
    </source>
</evidence>
<proteinExistence type="inferred from homology"/>
<dbReference type="PROSITE" id="PS00191">
    <property type="entry name" value="CYTOCHROME_B5_1"/>
    <property type="match status" value="1"/>
</dbReference>
<evidence type="ECO:0000256" key="18">
    <source>
        <dbReference type="PIRSR" id="PIRSR000233-1"/>
    </source>
</evidence>
<dbReference type="GO" id="GO:0006809">
    <property type="term" value="P:nitric oxide biosynthetic process"/>
    <property type="evidence" value="ECO:0007669"/>
    <property type="project" value="InterPro"/>
</dbReference>
<feature type="binding site" evidence="18">
    <location>
        <position position="126"/>
    </location>
    <ligand>
        <name>Mo-molybdopterin</name>
        <dbReference type="ChEBI" id="CHEBI:71302"/>
    </ligand>
    <ligandPart>
        <name>Mo</name>
        <dbReference type="ChEBI" id="CHEBI:28685"/>
    </ligandPart>
</feature>
<dbReference type="GO" id="GO:0030151">
    <property type="term" value="F:molybdenum ion binding"/>
    <property type="evidence" value="ECO:0007669"/>
    <property type="project" value="InterPro"/>
</dbReference>
<dbReference type="CDD" id="cd06183">
    <property type="entry name" value="cyt_b5_reduct_like"/>
    <property type="match status" value="1"/>
</dbReference>
<dbReference type="PROSITE" id="PS50255">
    <property type="entry name" value="CYTOCHROME_B5_2"/>
    <property type="match status" value="1"/>
</dbReference>
<dbReference type="InterPro" id="IPR005066">
    <property type="entry name" value="MoCF_OxRdtse_dimer"/>
</dbReference>
<evidence type="ECO:0000256" key="8">
    <source>
        <dbReference type="ARBA" id="ARBA00022630"/>
    </source>
</evidence>
<dbReference type="SUPFAM" id="SSF55856">
    <property type="entry name" value="Cytochrome b5-like heme/steroid binding domain"/>
    <property type="match status" value="1"/>
</dbReference>
<dbReference type="AlphaFoldDB" id="A0A0W0F1N9"/>
<evidence type="ECO:0000259" key="20">
    <source>
        <dbReference type="PROSITE" id="PS51384"/>
    </source>
</evidence>
<comment type="cofactor">
    <cofactor evidence="18">
        <name>Mo-molybdopterin</name>
        <dbReference type="ChEBI" id="CHEBI:71302"/>
    </cofactor>
    <text evidence="18">Binds 1 Mo-molybdopterin (Mo-MPT) cofactor per subunit.</text>
</comment>
<keyword evidence="15" id="KW-1015">Disulfide bond</keyword>
<dbReference type="InterPro" id="IPR000572">
    <property type="entry name" value="OxRdtase_Mopterin-bd_dom"/>
</dbReference>
<dbReference type="InterPro" id="IPR036374">
    <property type="entry name" value="OxRdtase_Mopterin-bd_sf"/>
</dbReference>
<dbReference type="Gene3D" id="3.90.420.10">
    <property type="entry name" value="Oxidoreductase, molybdopterin-binding domain"/>
    <property type="match status" value="1"/>
</dbReference>
<dbReference type="EMBL" id="LATX01002393">
    <property type="protein sequence ID" value="KTB30201.1"/>
    <property type="molecule type" value="Genomic_DNA"/>
</dbReference>
<evidence type="ECO:0000256" key="7">
    <source>
        <dbReference type="ARBA" id="ARBA00022617"/>
    </source>
</evidence>
<dbReference type="InterPro" id="IPR012137">
    <property type="entry name" value="Nitr_rd_NADH"/>
</dbReference>
<dbReference type="Gene3D" id="2.60.40.650">
    <property type="match status" value="1"/>
</dbReference>
<dbReference type="GO" id="GO:0006790">
    <property type="term" value="P:sulfur compound metabolic process"/>
    <property type="evidence" value="ECO:0007669"/>
    <property type="project" value="TreeGrafter"/>
</dbReference>
<evidence type="ECO:0000256" key="17">
    <source>
        <dbReference type="PIRNR" id="PIRNR000233"/>
    </source>
</evidence>
<dbReference type="Proteomes" id="UP000054988">
    <property type="component" value="Unassembled WGS sequence"/>
</dbReference>
<comment type="catalytic activity">
    <reaction evidence="16">
        <text>nitrite + NADP(+) + H2O = nitrate + NADPH + H(+)</text>
        <dbReference type="Rhea" id="RHEA:19061"/>
        <dbReference type="ChEBI" id="CHEBI:15377"/>
        <dbReference type="ChEBI" id="CHEBI:15378"/>
        <dbReference type="ChEBI" id="CHEBI:16301"/>
        <dbReference type="ChEBI" id="CHEBI:17632"/>
        <dbReference type="ChEBI" id="CHEBI:57783"/>
        <dbReference type="ChEBI" id="CHEBI:58349"/>
        <dbReference type="EC" id="1.7.1.3"/>
    </reaction>
</comment>
<comment type="subunit">
    <text evidence="5">Homodimer.</text>
</comment>
<dbReference type="PRINTS" id="PR00406">
    <property type="entry name" value="CYTB5RDTASE"/>
</dbReference>
<comment type="similarity">
    <text evidence="4 17">Belongs to the nitrate reductase family.</text>
</comment>
<evidence type="ECO:0000256" key="6">
    <source>
        <dbReference type="ARBA" id="ARBA00022505"/>
    </source>
</evidence>
<reference evidence="21 22" key="1">
    <citation type="submission" date="2015-12" db="EMBL/GenBank/DDBJ databases">
        <title>Draft genome sequence of Moniliophthora roreri, the causal agent of frosty pod rot of cacao.</title>
        <authorList>
            <person name="Aime M.C."/>
            <person name="Diaz-Valderrama J.R."/>
            <person name="Kijpornyongpan T."/>
            <person name="Phillips-Mora W."/>
        </authorList>
    </citation>
    <scope>NUCLEOTIDE SEQUENCE [LARGE SCALE GENOMIC DNA]</scope>
    <source>
        <strain evidence="21 22">MCA 2952</strain>
    </source>
</reference>
<dbReference type="InterPro" id="IPR014756">
    <property type="entry name" value="Ig_E-set"/>
</dbReference>
<dbReference type="Pfam" id="PF00970">
    <property type="entry name" value="FAD_binding_6"/>
    <property type="match status" value="1"/>
</dbReference>
<dbReference type="InterPro" id="IPR036400">
    <property type="entry name" value="Cyt_B5-like_heme/steroid_sf"/>
</dbReference>
<dbReference type="eggNOG" id="KOG0534">
    <property type="taxonomic scope" value="Eukaryota"/>
</dbReference>
<dbReference type="InterPro" id="IPR018506">
    <property type="entry name" value="Cyt_B5_heme-BS"/>
</dbReference>
<keyword evidence="7" id="KW-0349">Heme</keyword>
<evidence type="ECO:0000256" key="3">
    <source>
        <dbReference type="ARBA" id="ARBA00003838"/>
    </source>
</evidence>
<dbReference type="GO" id="GO:0020037">
    <property type="term" value="F:heme binding"/>
    <property type="evidence" value="ECO:0007669"/>
    <property type="project" value="InterPro"/>
</dbReference>
<evidence type="ECO:0000259" key="19">
    <source>
        <dbReference type="PROSITE" id="PS50255"/>
    </source>
</evidence>
<protein>
    <recommendedName>
        <fullName evidence="17">Nitrate reductase</fullName>
    </recommendedName>
</protein>
<dbReference type="SUPFAM" id="SSF56524">
    <property type="entry name" value="Oxidoreductase molybdopterin-binding domain"/>
    <property type="match status" value="1"/>
</dbReference>
<evidence type="ECO:0000256" key="11">
    <source>
        <dbReference type="ARBA" id="ARBA00022857"/>
    </source>
</evidence>
<dbReference type="GO" id="GO:0050464">
    <property type="term" value="F:nitrate reductase (NADPH) activity"/>
    <property type="evidence" value="ECO:0007669"/>
    <property type="project" value="UniProtKB-EC"/>
</dbReference>
<evidence type="ECO:0000256" key="1">
    <source>
        <dbReference type="ARBA" id="ARBA00001971"/>
    </source>
</evidence>
<dbReference type="SUPFAM" id="SSF52343">
    <property type="entry name" value="Ferredoxin reductase-like, C-terminal NADP-linked domain"/>
    <property type="match status" value="1"/>
</dbReference>
<dbReference type="PANTHER" id="PTHR19372">
    <property type="entry name" value="SULFITE REDUCTASE"/>
    <property type="match status" value="1"/>
</dbReference>
<evidence type="ECO:0000256" key="13">
    <source>
        <dbReference type="ARBA" id="ARBA00023004"/>
    </source>
</evidence>
<dbReference type="GO" id="GO:0043546">
    <property type="term" value="F:molybdopterin cofactor binding"/>
    <property type="evidence" value="ECO:0007669"/>
    <property type="project" value="TreeGrafter"/>
</dbReference>
<keyword evidence="11" id="KW-0521">NADP</keyword>
<evidence type="ECO:0000256" key="5">
    <source>
        <dbReference type="ARBA" id="ARBA00011738"/>
    </source>
</evidence>
<evidence type="ECO:0000256" key="16">
    <source>
        <dbReference type="ARBA" id="ARBA00049155"/>
    </source>
</evidence>
<dbReference type="PANTHER" id="PTHR19372:SF7">
    <property type="entry name" value="SULFITE OXIDASE, MITOCHONDRIAL"/>
    <property type="match status" value="1"/>
</dbReference>